<keyword evidence="5" id="KW-0297">G-protein coupled receptor</keyword>
<name>A0A913YKM2_EXADI</name>
<dbReference type="OMA" id="TARSCWI"/>
<dbReference type="GeneID" id="114575094"/>
<evidence type="ECO:0000256" key="9">
    <source>
        <dbReference type="SAM" id="Phobius"/>
    </source>
</evidence>
<evidence type="ECO:0000256" key="2">
    <source>
        <dbReference type="ARBA" id="ARBA00022475"/>
    </source>
</evidence>
<dbReference type="InterPro" id="IPR017452">
    <property type="entry name" value="GPCR_Rhodpsn_7TM"/>
</dbReference>
<accession>A0A913YKM2</accession>
<dbReference type="CDD" id="cd00637">
    <property type="entry name" value="7tm_classA_rhodopsin-like"/>
    <property type="match status" value="1"/>
</dbReference>
<feature type="transmembrane region" description="Helical" evidence="9">
    <location>
        <begin position="169"/>
        <end position="188"/>
    </location>
</feature>
<evidence type="ECO:0000313" key="11">
    <source>
        <dbReference type="EnsemblMetazoa" id="XP_028515027.1"/>
    </source>
</evidence>
<dbReference type="PRINTS" id="PR00237">
    <property type="entry name" value="GPCRRHODOPSN"/>
</dbReference>
<dbReference type="Gene3D" id="1.20.1070.10">
    <property type="entry name" value="Rhodopsin 7-helix transmembrane proteins"/>
    <property type="match status" value="1"/>
</dbReference>
<proteinExistence type="predicted"/>
<dbReference type="RefSeq" id="XP_028515027.1">
    <property type="nucleotide sequence ID" value="XM_028659226.1"/>
</dbReference>
<keyword evidence="2" id="KW-1003">Cell membrane</keyword>
<comment type="subcellular location">
    <subcellularLocation>
        <location evidence="1">Cell membrane</location>
        <topology evidence="1">Multi-pass membrane protein</topology>
    </subcellularLocation>
</comment>
<dbReference type="AlphaFoldDB" id="A0A913YKM2"/>
<keyword evidence="3 9" id="KW-0812">Transmembrane</keyword>
<dbReference type="PROSITE" id="PS50262">
    <property type="entry name" value="G_PROTEIN_RECEP_F1_2"/>
    <property type="match status" value="1"/>
</dbReference>
<dbReference type="SUPFAM" id="SSF81321">
    <property type="entry name" value="Family A G protein-coupled receptor-like"/>
    <property type="match status" value="1"/>
</dbReference>
<evidence type="ECO:0000256" key="1">
    <source>
        <dbReference type="ARBA" id="ARBA00004651"/>
    </source>
</evidence>
<dbReference type="InterPro" id="IPR000276">
    <property type="entry name" value="GPCR_Rhodpsn"/>
</dbReference>
<protein>
    <recommendedName>
        <fullName evidence="10">G-protein coupled receptors family 1 profile domain-containing protein</fullName>
    </recommendedName>
</protein>
<dbReference type="Pfam" id="PF00001">
    <property type="entry name" value="7tm_1"/>
    <property type="match status" value="1"/>
</dbReference>
<feature type="domain" description="G-protein coupled receptors family 1 profile" evidence="10">
    <location>
        <begin position="40"/>
        <end position="278"/>
    </location>
</feature>
<dbReference type="OrthoDB" id="9975554at2759"/>
<feature type="transmembrane region" description="Helical" evidence="9">
    <location>
        <begin position="144"/>
        <end position="163"/>
    </location>
</feature>
<keyword evidence="4 9" id="KW-1133">Transmembrane helix</keyword>
<organism evidence="11 12">
    <name type="scientific">Exaiptasia diaphana</name>
    <name type="common">Tropical sea anemone</name>
    <name type="synonym">Aiptasia pulchella</name>
    <dbReference type="NCBI Taxonomy" id="2652724"/>
    <lineage>
        <taxon>Eukaryota</taxon>
        <taxon>Metazoa</taxon>
        <taxon>Cnidaria</taxon>
        <taxon>Anthozoa</taxon>
        <taxon>Hexacorallia</taxon>
        <taxon>Actiniaria</taxon>
        <taxon>Aiptasiidae</taxon>
        <taxon>Exaiptasia</taxon>
    </lineage>
</organism>
<keyword evidence="6 9" id="KW-0472">Membrane</keyword>
<dbReference type="GO" id="GO:0005886">
    <property type="term" value="C:plasma membrane"/>
    <property type="evidence" value="ECO:0007669"/>
    <property type="project" value="UniProtKB-SubCell"/>
</dbReference>
<dbReference type="KEGG" id="epa:114575094"/>
<evidence type="ECO:0000256" key="7">
    <source>
        <dbReference type="ARBA" id="ARBA00023170"/>
    </source>
</evidence>
<dbReference type="Proteomes" id="UP000887567">
    <property type="component" value="Unplaced"/>
</dbReference>
<evidence type="ECO:0000256" key="8">
    <source>
        <dbReference type="ARBA" id="ARBA00023224"/>
    </source>
</evidence>
<evidence type="ECO:0000259" key="10">
    <source>
        <dbReference type="PROSITE" id="PS50262"/>
    </source>
</evidence>
<reference evidence="11" key="1">
    <citation type="submission" date="2022-11" db="UniProtKB">
        <authorList>
            <consortium name="EnsemblMetazoa"/>
        </authorList>
    </citation>
    <scope>IDENTIFICATION</scope>
</reference>
<evidence type="ECO:0000256" key="6">
    <source>
        <dbReference type="ARBA" id="ARBA00023136"/>
    </source>
</evidence>
<evidence type="ECO:0000256" key="4">
    <source>
        <dbReference type="ARBA" id="ARBA00022989"/>
    </source>
</evidence>
<evidence type="ECO:0000256" key="3">
    <source>
        <dbReference type="ARBA" id="ARBA00022692"/>
    </source>
</evidence>
<keyword evidence="7" id="KW-0675">Receptor</keyword>
<feature type="transmembrane region" description="Helical" evidence="9">
    <location>
        <begin position="20"/>
        <end position="49"/>
    </location>
</feature>
<feature type="transmembrane region" description="Helical" evidence="9">
    <location>
        <begin position="259"/>
        <end position="282"/>
    </location>
</feature>
<dbReference type="InterPro" id="IPR050569">
    <property type="entry name" value="TAAR"/>
</dbReference>
<feature type="transmembrane region" description="Helical" evidence="9">
    <location>
        <begin position="61"/>
        <end position="81"/>
    </location>
</feature>
<dbReference type="PANTHER" id="PTHR24249">
    <property type="entry name" value="HISTAMINE RECEPTOR-RELATED G-PROTEIN COUPLED RECEPTOR"/>
    <property type="match status" value="1"/>
</dbReference>
<keyword evidence="12" id="KW-1185">Reference proteome</keyword>
<keyword evidence="8" id="KW-0807">Transducer</keyword>
<sequence>MSNYECKQFTDWYAFKQDIYIYTWTLVAVMCLLVLPVVVINAFILTAIVRTPTLHTPSNILTCHFAAANLGLALIGTPSGVAWRLLELYHHDYDVVCTITFFGYSICGLFNGGSVLTLVFATLDRYLALIFHLRYPVIVTNGRTIFLCIISWLASLIAILLLLVGGNTYYIVVSIIMVFLLVVIVYCYSKIFTITRRHHNQIANQAGNAMAVVNHYKRYRKSALNLFYVVCCQFAFLTPYLFSIITFAFHGVSVASLRFWSVSTCFLFLNSLVNPLIIYMSYGELRAAIKNTARSCWIK</sequence>
<evidence type="ECO:0000256" key="5">
    <source>
        <dbReference type="ARBA" id="ARBA00023040"/>
    </source>
</evidence>
<feature type="transmembrane region" description="Helical" evidence="9">
    <location>
        <begin position="226"/>
        <end position="247"/>
    </location>
</feature>
<feature type="transmembrane region" description="Helical" evidence="9">
    <location>
        <begin position="101"/>
        <end position="123"/>
    </location>
</feature>
<dbReference type="EnsemblMetazoa" id="XM_028659226.1">
    <property type="protein sequence ID" value="XP_028515027.1"/>
    <property type="gene ID" value="LOC114575094"/>
</dbReference>
<dbReference type="GO" id="GO:0004930">
    <property type="term" value="F:G protein-coupled receptor activity"/>
    <property type="evidence" value="ECO:0007669"/>
    <property type="project" value="UniProtKB-KW"/>
</dbReference>
<evidence type="ECO:0000313" key="12">
    <source>
        <dbReference type="Proteomes" id="UP000887567"/>
    </source>
</evidence>